<dbReference type="Pfam" id="PF13419">
    <property type="entry name" value="HAD_2"/>
    <property type="match status" value="1"/>
</dbReference>
<name>A0A7S3YTM9_9EUKA</name>
<dbReference type="PANTHER" id="PTHR43434:SF1">
    <property type="entry name" value="PHOSPHOGLYCOLATE PHOSPHATASE"/>
    <property type="match status" value="1"/>
</dbReference>
<dbReference type="InterPro" id="IPR041492">
    <property type="entry name" value="HAD_2"/>
</dbReference>
<dbReference type="InterPro" id="IPR006439">
    <property type="entry name" value="HAD-SF_hydro_IA"/>
</dbReference>
<evidence type="ECO:0000313" key="1">
    <source>
        <dbReference type="EMBL" id="CAE0661486.1"/>
    </source>
</evidence>
<dbReference type="GO" id="GO:0008967">
    <property type="term" value="F:phosphoglycolate phosphatase activity"/>
    <property type="evidence" value="ECO:0007669"/>
    <property type="project" value="TreeGrafter"/>
</dbReference>
<reference evidence="1" key="1">
    <citation type="submission" date="2021-01" db="EMBL/GenBank/DDBJ databases">
        <authorList>
            <person name="Corre E."/>
            <person name="Pelletier E."/>
            <person name="Niang G."/>
            <person name="Scheremetjew M."/>
            <person name="Finn R."/>
            <person name="Kale V."/>
            <person name="Holt S."/>
            <person name="Cochrane G."/>
            <person name="Meng A."/>
            <person name="Brown T."/>
            <person name="Cohen L."/>
        </authorList>
    </citation>
    <scope>NUCLEOTIDE SEQUENCE</scope>
    <source>
        <strain evidence="1">CCCM811</strain>
    </source>
</reference>
<accession>A0A7S3YTM9</accession>
<dbReference type="AlphaFoldDB" id="A0A7S3YTM9"/>
<dbReference type="Gene3D" id="3.40.50.1000">
    <property type="entry name" value="HAD superfamily/HAD-like"/>
    <property type="match status" value="1"/>
</dbReference>
<dbReference type="SUPFAM" id="SSF56784">
    <property type="entry name" value="HAD-like"/>
    <property type="match status" value="1"/>
</dbReference>
<dbReference type="NCBIfam" id="TIGR01549">
    <property type="entry name" value="HAD-SF-IA-v1"/>
    <property type="match status" value="1"/>
</dbReference>
<evidence type="ECO:0008006" key="2">
    <source>
        <dbReference type="Google" id="ProtNLM"/>
    </source>
</evidence>
<organism evidence="1">
    <name type="scientific">Lotharella globosa</name>
    <dbReference type="NCBI Taxonomy" id="91324"/>
    <lineage>
        <taxon>Eukaryota</taxon>
        <taxon>Sar</taxon>
        <taxon>Rhizaria</taxon>
        <taxon>Cercozoa</taxon>
        <taxon>Chlorarachniophyceae</taxon>
        <taxon>Lotharella</taxon>
    </lineage>
</organism>
<dbReference type="GO" id="GO:0006281">
    <property type="term" value="P:DNA repair"/>
    <property type="evidence" value="ECO:0007669"/>
    <property type="project" value="TreeGrafter"/>
</dbReference>
<dbReference type="InterPro" id="IPR023214">
    <property type="entry name" value="HAD_sf"/>
</dbReference>
<dbReference type="InterPro" id="IPR036412">
    <property type="entry name" value="HAD-like_sf"/>
</dbReference>
<dbReference type="GO" id="GO:0005829">
    <property type="term" value="C:cytosol"/>
    <property type="evidence" value="ECO:0007669"/>
    <property type="project" value="TreeGrafter"/>
</dbReference>
<gene>
    <name evidence="1" type="ORF">LGLO00237_LOCUS13079</name>
</gene>
<dbReference type="InterPro" id="IPR050155">
    <property type="entry name" value="HAD-like_hydrolase_sf"/>
</dbReference>
<dbReference type="EMBL" id="HBIV01018023">
    <property type="protein sequence ID" value="CAE0661486.1"/>
    <property type="molecule type" value="Transcribed_RNA"/>
</dbReference>
<proteinExistence type="predicted"/>
<sequence length="159" mass="17014">MAEAMGSEFDACIIEKVSSTNVPTFQGVVPLISELKERGTLLAVLSNASGDYVRRVNQVHQIKSLFQVEWGADDAILPKPNPDGLLKILEIMALKNPNPDNTVYIGDSISDGKAAQAAGITSIGVTWGENTHATLEGSGAFDRIFTQVPELAKFLLGDD</sequence>
<dbReference type="PANTHER" id="PTHR43434">
    <property type="entry name" value="PHOSPHOGLYCOLATE PHOSPHATASE"/>
    <property type="match status" value="1"/>
</dbReference>
<protein>
    <recommendedName>
        <fullName evidence="2">Phosphoglycolate phosphatase</fullName>
    </recommendedName>
</protein>